<dbReference type="GeneID" id="63728689"/>
<dbReference type="STRING" id="1036611.A0A1L9PV93"/>
<dbReference type="GO" id="GO:0008168">
    <property type="term" value="F:methyltransferase activity"/>
    <property type="evidence" value="ECO:0007669"/>
    <property type="project" value="UniProtKB-KW"/>
</dbReference>
<dbReference type="InterPro" id="IPR051128">
    <property type="entry name" value="EgtD_Methyltrsf_superfamily"/>
</dbReference>
<dbReference type="InterPro" id="IPR029063">
    <property type="entry name" value="SAM-dependent_MTases_sf"/>
</dbReference>
<dbReference type="Proteomes" id="UP000184073">
    <property type="component" value="Unassembled WGS sequence"/>
</dbReference>
<dbReference type="OrthoDB" id="659at2759"/>
<keyword evidence="5" id="KW-1185">Reference proteome</keyword>
<dbReference type="GO" id="GO:0032259">
    <property type="term" value="P:methylation"/>
    <property type="evidence" value="ECO:0007669"/>
    <property type="project" value="UniProtKB-KW"/>
</dbReference>
<dbReference type="Gene3D" id="3.40.50.150">
    <property type="entry name" value="Vaccinia Virus protein VP39"/>
    <property type="match status" value="1"/>
</dbReference>
<proteinExistence type="predicted"/>
<keyword evidence="2" id="KW-0808">Transferase</keyword>
<dbReference type="PANTHER" id="PTHR43397">
    <property type="entry name" value="ERGOTHIONEINE BIOSYNTHESIS PROTEIN 1"/>
    <property type="match status" value="1"/>
</dbReference>
<organism evidence="4 5">
    <name type="scientific">Aspergillus versicolor CBS 583.65</name>
    <dbReference type="NCBI Taxonomy" id="1036611"/>
    <lineage>
        <taxon>Eukaryota</taxon>
        <taxon>Fungi</taxon>
        <taxon>Dikarya</taxon>
        <taxon>Ascomycota</taxon>
        <taxon>Pezizomycotina</taxon>
        <taxon>Eurotiomycetes</taxon>
        <taxon>Eurotiomycetidae</taxon>
        <taxon>Eurotiales</taxon>
        <taxon>Aspergillaceae</taxon>
        <taxon>Aspergillus</taxon>
        <taxon>Aspergillus subgen. Nidulantes</taxon>
    </lineage>
</organism>
<feature type="domain" description="Histidine-specific methyltransferase SAM-dependent" evidence="3">
    <location>
        <begin position="157"/>
        <end position="194"/>
    </location>
</feature>
<gene>
    <name evidence="4" type="ORF">ASPVEDRAFT_44981</name>
</gene>
<dbReference type="Pfam" id="PF10017">
    <property type="entry name" value="Methyltransf_33"/>
    <property type="match status" value="2"/>
</dbReference>
<evidence type="ECO:0000256" key="2">
    <source>
        <dbReference type="ARBA" id="ARBA00022679"/>
    </source>
</evidence>
<evidence type="ECO:0000259" key="3">
    <source>
        <dbReference type="Pfam" id="PF10017"/>
    </source>
</evidence>
<dbReference type="InterPro" id="IPR019257">
    <property type="entry name" value="MeTrfase_dom"/>
</dbReference>
<dbReference type="VEuPathDB" id="FungiDB:ASPVEDRAFT_44981"/>
<dbReference type="EMBL" id="KV878133">
    <property type="protein sequence ID" value="OJJ05469.1"/>
    <property type="molecule type" value="Genomic_DNA"/>
</dbReference>
<reference evidence="5" key="1">
    <citation type="journal article" date="2017" name="Genome Biol.">
        <title>Comparative genomics reveals high biological diversity and specific adaptations in the industrially and medically important fungal genus Aspergillus.</title>
        <authorList>
            <person name="de Vries R.P."/>
            <person name="Riley R."/>
            <person name="Wiebenga A."/>
            <person name="Aguilar-Osorio G."/>
            <person name="Amillis S."/>
            <person name="Uchima C.A."/>
            <person name="Anderluh G."/>
            <person name="Asadollahi M."/>
            <person name="Askin M."/>
            <person name="Barry K."/>
            <person name="Battaglia E."/>
            <person name="Bayram O."/>
            <person name="Benocci T."/>
            <person name="Braus-Stromeyer S.A."/>
            <person name="Caldana C."/>
            <person name="Canovas D."/>
            <person name="Cerqueira G.C."/>
            <person name="Chen F."/>
            <person name="Chen W."/>
            <person name="Choi C."/>
            <person name="Clum A."/>
            <person name="Dos Santos R.A."/>
            <person name="Damasio A.R."/>
            <person name="Diallinas G."/>
            <person name="Emri T."/>
            <person name="Fekete E."/>
            <person name="Flipphi M."/>
            <person name="Freyberg S."/>
            <person name="Gallo A."/>
            <person name="Gournas C."/>
            <person name="Habgood R."/>
            <person name="Hainaut M."/>
            <person name="Harispe M.L."/>
            <person name="Henrissat B."/>
            <person name="Hilden K.S."/>
            <person name="Hope R."/>
            <person name="Hossain A."/>
            <person name="Karabika E."/>
            <person name="Karaffa L."/>
            <person name="Karanyi Z."/>
            <person name="Krasevec N."/>
            <person name="Kuo A."/>
            <person name="Kusch H."/>
            <person name="LaButti K."/>
            <person name="Lagendijk E.L."/>
            <person name="Lapidus A."/>
            <person name="Levasseur A."/>
            <person name="Lindquist E."/>
            <person name="Lipzen A."/>
            <person name="Logrieco A.F."/>
            <person name="MacCabe A."/>
            <person name="Maekelae M.R."/>
            <person name="Malavazi I."/>
            <person name="Melin P."/>
            <person name="Meyer V."/>
            <person name="Mielnichuk N."/>
            <person name="Miskei M."/>
            <person name="Molnar A.P."/>
            <person name="Mule G."/>
            <person name="Ngan C.Y."/>
            <person name="Orejas M."/>
            <person name="Orosz E."/>
            <person name="Ouedraogo J.P."/>
            <person name="Overkamp K.M."/>
            <person name="Park H.-S."/>
            <person name="Perrone G."/>
            <person name="Piumi F."/>
            <person name="Punt P.J."/>
            <person name="Ram A.F."/>
            <person name="Ramon A."/>
            <person name="Rauscher S."/>
            <person name="Record E."/>
            <person name="Riano-Pachon D.M."/>
            <person name="Robert V."/>
            <person name="Roehrig J."/>
            <person name="Ruller R."/>
            <person name="Salamov A."/>
            <person name="Salih N.S."/>
            <person name="Samson R.A."/>
            <person name="Sandor E."/>
            <person name="Sanguinetti M."/>
            <person name="Schuetze T."/>
            <person name="Sepcic K."/>
            <person name="Shelest E."/>
            <person name="Sherlock G."/>
            <person name="Sophianopoulou V."/>
            <person name="Squina F.M."/>
            <person name="Sun H."/>
            <person name="Susca A."/>
            <person name="Todd R.B."/>
            <person name="Tsang A."/>
            <person name="Unkles S.E."/>
            <person name="van de Wiele N."/>
            <person name="van Rossen-Uffink D."/>
            <person name="Oliveira J.V."/>
            <person name="Vesth T.C."/>
            <person name="Visser J."/>
            <person name="Yu J.-H."/>
            <person name="Zhou M."/>
            <person name="Andersen M.R."/>
            <person name="Archer D.B."/>
            <person name="Baker S.E."/>
            <person name="Benoit I."/>
            <person name="Brakhage A.A."/>
            <person name="Braus G.H."/>
            <person name="Fischer R."/>
            <person name="Frisvad J.C."/>
            <person name="Goldman G.H."/>
            <person name="Houbraken J."/>
            <person name="Oakley B."/>
            <person name="Pocsi I."/>
            <person name="Scazzocchio C."/>
            <person name="Seiboth B."/>
            <person name="vanKuyk P.A."/>
            <person name="Wortman J."/>
            <person name="Dyer P.S."/>
            <person name="Grigoriev I.V."/>
        </authorList>
    </citation>
    <scope>NUCLEOTIDE SEQUENCE [LARGE SCALE GENOMIC DNA]</scope>
    <source>
        <strain evidence="5">CBS 583.65</strain>
    </source>
</reference>
<dbReference type="AlphaFoldDB" id="A0A1L9PV93"/>
<dbReference type="RefSeq" id="XP_040671231.1">
    <property type="nucleotide sequence ID" value="XM_040813178.1"/>
</dbReference>
<protein>
    <recommendedName>
        <fullName evidence="3">Histidine-specific methyltransferase SAM-dependent domain-containing protein</fullName>
    </recommendedName>
</protein>
<dbReference type="PANTHER" id="PTHR43397:SF1">
    <property type="entry name" value="ERGOTHIONEINE BIOSYNTHESIS PROTEIN 1"/>
    <property type="match status" value="1"/>
</dbReference>
<evidence type="ECO:0000313" key="4">
    <source>
        <dbReference type="EMBL" id="OJJ05469.1"/>
    </source>
</evidence>
<feature type="domain" description="Histidine-specific methyltransferase SAM-dependent" evidence="3">
    <location>
        <begin position="2"/>
        <end position="126"/>
    </location>
</feature>
<evidence type="ECO:0000313" key="5">
    <source>
        <dbReference type="Proteomes" id="UP000184073"/>
    </source>
</evidence>
<keyword evidence="1" id="KW-0489">Methyltransferase</keyword>
<name>A0A1L9PV93_ASPVE</name>
<evidence type="ECO:0000256" key="1">
    <source>
        <dbReference type="ARBA" id="ARBA00022603"/>
    </source>
</evidence>
<sequence length="207" mass="23561">MLVELGSGNLRKTCILLNALERLARPCRFFALDLSLPELQRTLSAIPEYRHVSAVGLHGTYDDGLTWLRRSENSSTPKCIMSLGSSIGNFSRADASSFLGHFANILDPGRDYLLIGLDGCQDSSRVYVTPPFPTMRGHTGPRPYYKLNSIFWYTRYKAYNDERGTTRQFILNGLAHANRILGEEVFKAEEWEYSMLQYYHPPMNVLI</sequence>
<accession>A0A1L9PV93</accession>